<sequence>MRFDGKRYRDCRFCQGRGCLYCEAEADRAYKRAFPDGPKPMATFDMTTPEGAAAARQAIGREAIEKAFGAGGGGIGEIVANIAKVQGEQK</sequence>
<name>A0A8E2W880_RHILI</name>
<evidence type="ECO:0000313" key="1">
    <source>
        <dbReference type="EMBL" id="PWJ88428.1"/>
    </source>
</evidence>
<comment type="caution">
    <text evidence="1">The sequence shown here is derived from an EMBL/GenBank/DDBJ whole genome shotgun (WGS) entry which is preliminary data.</text>
</comment>
<dbReference type="AlphaFoldDB" id="A0A8E2W880"/>
<dbReference type="GeneID" id="61054924"/>
<dbReference type="EMBL" id="QGGH01000011">
    <property type="protein sequence ID" value="PWJ88428.1"/>
    <property type="molecule type" value="Genomic_DNA"/>
</dbReference>
<proteinExistence type="predicted"/>
<gene>
    <name evidence="1" type="ORF">C8D77_111151</name>
</gene>
<protein>
    <submittedName>
        <fullName evidence="1">Uncharacterized protein</fullName>
    </submittedName>
</protein>
<dbReference type="RefSeq" id="WP_109670505.1">
    <property type="nucleotide sequence ID" value="NZ_QGGH01000011.1"/>
</dbReference>
<dbReference type="Proteomes" id="UP000245631">
    <property type="component" value="Unassembled WGS sequence"/>
</dbReference>
<accession>A0A8E2W880</accession>
<evidence type="ECO:0000313" key="2">
    <source>
        <dbReference type="Proteomes" id="UP000245631"/>
    </source>
</evidence>
<reference evidence="1 2" key="1">
    <citation type="submission" date="2018-05" db="EMBL/GenBank/DDBJ databases">
        <title>Genomic Encyclopedia of Type Strains, Phase IV (KMG-IV): sequencing the most valuable type-strain genomes for metagenomic binning, comparative biology and taxonomic classification.</title>
        <authorList>
            <person name="Goeker M."/>
        </authorList>
    </citation>
    <scope>NUCLEOTIDE SEQUENCE [LARGE SCALE GENOMIC DNA]</scope>
    <source>
        <strain evidence="1 2">DSM 2626</strain>
    </source>
</reference>
<organism evidence="1 2">
    <name type="scientific">Rhizobium loti</name>
    <name type="common">Mesorhizobium loti</name>
    <dbReference type="NCBI Taxonomy" id="381"/>
    <lineage>
        <taxon>Bacteria</taxon>
        <taxon>Pseudomonadati</taxon>
        <taxon>Pseudomonadota</taxon>
        <taxon>Alphaproteobacteria</taxon>
        <taxon>Hyphomicrobiales</taxon>
        <taxon>Phyllobacteriaceae</taxon>
        <taxon>Mesorhizobium</taxon>
    </lineage>
</organism>